<sequence>LDLVTVPSREVRQYKLQYVCCDGDTECKEADNVHAPGFDTTDEKFLAIVLGSTAACVVIIIIIFAVTFYTKKSRCQTICDQENHVYASAGKIIHDFIFFSLSFTEVEDVPDPNAEEKHQPEDIEGEKDYKCSDAEYAEICDSRLPRYTDIFKDSVDEKGSPFNKATAPPMYSAVNPKEYINTEITPTAPADDVMVVSGAEPNLKGEFVREVKQKNHSGSVFEKENNERDVLYYNVGEKMEKKRNSGGFEECASTTKVDRSNIKMDVKGEAKVSGKTASISLRNSNRQSKQNNPSSLEMMVKSSSASETIGKISETALSKQKRRSAPPGSIDASSVGYMYGHQGSLRSASSSTVIRSSSNNTCTVIHEAAPLSQRDSDKRQKTKNSRENLQHNSVRKTSQGSSLSQVGHSLKKSSSHSLSIRDLKTSNRAGSPPKDLEDDSEPAPATENDSLLRSSSCHSGCGDGNAFTDCEHCSKYDRINRQPDPETCSLHIYQCLDEVRKECEGLRAASAAAGLKTLGLETSVINNESSGSSSQTMNSTRQLQC</sequence>
<organism evidence="3 4">
    <name type="scientific">Candidula unifasciata</name>
    <dbReference type="NCBI Taxonomy" id="100452"/>
    <lineage>
        <taxon>Eukaryota</taxon>
        <taxon>Metazoa</taxon>
        <taxon>Spiralia</taxon>
        <taxon>Lophotrochozoa</taxon>
        <taxon>Mollusca</taxon>
        <taxon>Gastropoda</taxon>
        <taxon>Heterobranchia</taxon>
        <taxon>Euthyneura</taxon>
        <taxon>Panpulmonata</taxon>
        <taxon>Eupulmonata</taxon>
        <taxon>Stylommatophora</taxon>
        <taxon>Helicina</taxon>
        <taxon>Helicoidea</taxon>
        <taxon>Geomitridae</taxon>
        <taxon>Candidula</taxon>
    </lineage>
</organism>
<proteinExistence type="predicted"/>
<feature type="non-terminal residue" evidence="3">
    <location>
        <position position="1"/>
    </location>
</feature>
<feature type="region of interest" description="Disordered" evidence="1">
    <location>
        <begin position="365"/>
        <end position="454"/>
    </location>
</feature>
<evidence type="ECO:0000256" key="1">
    <source>
        <dbReference type="SAM" id="MobiDB-lite"/>
    </source>
</evidence>
<dbReference type="OrthoDB" id="6161021at2759"/>
<name>A0A8S3Z3Z3_9EUPU</name>
<feature type="compositionally biased region" description="Basic and acidic residues" evidence="1">
    <location>
        <begin position="374"/>
        <end position="389"/>
    </location>
</feature>
<accession>A0A8S3Z3Z3</accession>
<dbReference type="Proteomes" id="UP000678393">
    <property type="component" value="Unassembled WGS sequence"/>
</dbReference>
<evidence type="ECO:0000256" key="2">
    <source>
        <dbReference type="SAM" id="Phobius"/>
    </source>
</evidence>
<comment type="caution">
    <text evidence="3">The sequence shown here is derived from an EMBL/GenBank/DDBJ whole genome shotgun (WGS) entry which is preliminary data.</text>
</comment>
<keyword evidence="2" id="KW-0472">Membrane</keyword>
<reference evidence="3" key="1">
    <citation type="submission" date="2021-04" db="EMBL/GenBank/DDBJ databases">
        <authorList>
            <consortium name="Molecular Ecology Group"/>
        </authorList>
    </citation>
    <scope>NUCLEOTIDE SEQUENCE</scope>
</reference>
<dbReference type="AlphaFoldDB" id="A0A8S3Z3Z3"/>
<keyword evidence="4" id="KW-1185">Reference proteome</keyword>
<feature type="region of interest" description="Disordered" evidence="1">
    <location>
        <begin position="283"/>
        <end position="335"/>
    </location>
</feature>
<evidence type="ECO:0000313" key="3">
    <source>
        <dbReference type="EMBL" id="CAG5121366.1"/>
    </source>
</evidence>
<keyword evidence="2" id="KW-1133">Transmembrane helix</keyword>
<feature type="compositionally biased region" description="Polar residues" evidence="1">
    <location>
        <begin position="390"/>
        <end position="407"/>
    </location>
</feature>
<feature type="compositionally biased region" description="Polar residues" evidence="1">
    <location>
        <begin position="283"/>
        <end position="307"/>
    </location>
</feature>
<keyword evidence="2" id="KW-0812">Transmembrane</keyword>
<protein>
    <submittedName>
        <fullName evidence="3">Uncharacterized protein</fullName>
    </submittedName>
</protein>
<evidence type="ECO:0000313" key="4">
    <source>
        <dbReference type="Proteomes" id="UP000678393"/>
    </source>
</evidence>
<feature type="region of interest" description="Disordered" evidence="1">
    <location>
        <begin position="526"/>
        <end position="545"/>
    </location>
</feature>
<dbReference type="EMBL" id="CAJHNH020001070">
    <property type="protein sequence ID" value="CAG5121366.1"/>
    <property type="molecule type" value="Genomic_DNA"/>
</dbReference>
<feature type="transmembrane region" description="Helical" evidence="2">
    <location>
        <begin position="45"/>
        <end position="69"/>
    </location>
</feature>
<gene>
    <name evidence="3" type="ORF">CUNI_LOCUS6924</name>
</gene>